<evidence type="ECO:0000313" key="2">
    <source>
        <dbReference type="EMBL" id="PZO88332.1"/>
    </source>
</evidence>
<name>A0A2W5A517_9SPHN</name>
<protein>
    <submittedName>
        <fullName evidence="2">Uncharacterized protein</fullName>
    </submittedName>
</protein>
<dbReference type="EMBL" id="QFNN01000094">
    <property type="protein sequence ID" value="PZO88332.1"/>
    <property type="molecule type" value="Genomic_DNA"/>
</dbReference>
<comment type="caution">
    <text evidence="2">The sequence shown here is derived from an EMBL/GenBank/DDBJ whole genome shotgun (WGS) entry which is preliminary data.</text>
</comment>
<reference evidence="2 3" key="1">
    <citation type="submission" date="2017-08" db="EMBL/GenBank/DDBJ databases">
        <title>Infants hospitalized years apart are colonized by the same room-sourced microbial strains.</title>
        <authorList>
            <person name="Brooks B."/>
            <person name="Olm M.R."/>
            <person name="Firek B.A."/>
            <person name="Baker R."/>
            <person name="Thomas B.C."/>
            <person name="Morowitz M.J."/>
            <person name="Banfield J.F."/>
        </authorList>
    </citation>
    <scope>NUCLEOTIDE SEQUENCE [LARGE SCALE GENOMIC DNA]</scope>
    <source>
        <strain evidence="2">S2_018_000_R2_101</strain>
    </source>
</reference>
<gene>
    <name evidence="2" type="ORF">DI623_12895</name>
</gene>
<proteinExistence type="predicted"/>
<dbReference type="Proteomes" id="UP000249066">
    <property type="component" value="Unassembled WGS sequence"/>
</dbReference>
<evidence type="ECO:0000313" key="3">
    <source>
        <dbReference type="Proteomes" id="UP000249066"/>
    </source>
</evidence>
<keyword evidence="1" id="KW-0175">Coiled coil</keyword>
<organism evidence="2 3">
    <name type="scientific">Sphingomonas sanxanigenens</name>
    <dbReference type="NCBI Taxonomy" id="397260"/>
    <lineage>
        <taxon>Bacteria</taxon>
        <taxon>Pseudomonadati</taxon>
        <taxon>Pseudomonadota</taxon>
        <taxon>Alphaproteobacteria</taxon>
        <taxon>Sphingomonadales</taxon>
        <taxon>Sphingomonadaceae</taxon>
        <taxon>Sphingomonas</taxon>
    </lineage>
</organism>
<accession>A0A2W5A517</accession>
<dbReference type="AlphaFoldDB" id="A0A2W5A517"/>
<evidence type="ECO:0000256" key="1">
    <source>
        <dbReference type="SAM" id="Coils"/>
    </source>
</evidence>
<feature type="coiled-coil region" evidence="1">
    <location>
        <begin position="4"/>
        <end position="32"/>
    </location>
</feature>
<sequence>MPEKAALRDKAAQKLEQAKAAAREKTTHARERVATAYASTKRTAETARERTAAGIEQNPLAIVVGGLAIGAIAASLLPRTQKETRVLGPVGKRIRGAAADAVKAARTAGGETLDSLGVNGSAARAEANRLVQSAISAVTQAGEAAVKSARDSAKKKGE</sequence>